<reference evidence="2" key="1">
    <citation type="submission" date="2014-11" db="EMBL/GenBank/DDBJ databases">
        <authorList>
            <person name="Geib S."/>
        </authorList>
    </citation>
    <scope>NUCLEOTIDE SEQUENCE</scope>
</reference>
<gene>
    <name evidence="2" type="primary">Acp1_2</name>
    <name evidence="2" type="ORF">g.19183</name>
</gene>
<dbReference type="EMBL" id="GBXI01010581">
    <property type="protein sequence ID" value="JAD03711.1"/>
    <property type="molecule type" value="Transcribed_RNA"/>
</dbReference>
<dbReference type="Pfam" id="PF15955">
    <property type="entry name" value="Cuticle_4"/>
    <property type="match status" value="1"/>
</dbReference>
<dbReference type="CTD" id="52"/>
<reference evidence="2" key="2">
    <citation type="journal article" date="2015" name="Gigascience">
        <title>Reconstructing a comprehensive transcriptome assembly of a white-pupal translocated strain of the pest fruit fly Bactrocera cucurbitae.</title>
        <authorList>
            <person name="Sim S.B."/>
            <person name="Calla B."/>
            <person name="Hall B."/>
            <person name="DeRego T."/>
            <person name="Geib S.M."/>
        </authorList>
    </citation>
    <scope>NUCLEOTIDE SEQUENCE</scope>
</reference>
<feature type="signal peptide" evidence="1">
    <location>
        <begin position="1"/>
        <end position="19"/>
    </location>
</feature>
<proteinExistence type="predicted"/>
<evidence type="ECO:0000256" key="1">
    <source>
        <dbReference type="SAM" id="SignalP"/>
    </source>
</evidence>
<name>A0A0A1WYI2_ZEUCU</name>
<feature type="chain" id="PRO_5001994265" evidence="1">
    <location>
        <begin position="20"/>
        <end position="140"/>
    </location>
</feature>
<accession>A0A0A1WYI2</accession>
<dbReference type="PANTHER" id="PTHR12336">
    <property type="entry name" value="ADULT CUTICLE PROTEIN 1-RELATED"/>
    <property type="match status" value="1"/>
</dbReference>
<sequence>MKFAIAAIFTLALAMGVQSSVLPLLPGLTQIAGHGLSYTAVSGPLAVPIAAHAPAAVIAAASPAIVAAAPGIVAAAPGIVAAHGPSVAVHAPSAVAVAHGAAAHGGAYVAQTRGAVHSAPLPGHISSVANVNVAPAPGTW</sequence>
<dbReference type="InterPro" id="IPR031874">
    <property type="entry name" value="Cuticle_Acp1"/>
</dbReference>
<keyword evidence="1" id="KW-0732">Signal</keyword>
<dbReference type="OrthoDB" id="7743350at2759"/>
<dbReference type="AlphaFoldDB" id="A0A0A1WYI2"/>
<protein>
    <submittedName>
        <fullName evidence="2">Adult cuticle protein 1</fullName>
    </submittedName>
</protein>
<evidence type="ECO:0000313" key="2">
    <source>
        <dbReference type="EMBL" id="JAD03711.1"/>
    </source>
</evidence>
<organism evidence="2">
    <name type="scientific">Zeugodacus cucurbitae</name>
    <name type="common">Melon fruit fly</name>
    <name type="synonym">Bactrocera cucurbitae</name>
    <dbReference type="NCBI Taxonomy" id="28588"/>
    <lineage>
        <taxon>Eukaryota</taxon>
        <taxon>Metazoa</taxon>
        <taxon>Ecdysozoa</taxon>
        <taxon>Arthropoda</taxon>
        <taxon>Hexapoda</taxon>
        <taxon>Insecta</taxon>
        <taxon>Pterygota</taxon>
        <taxon>Neoptera</taxon>
        <taxon>Endopterygota</taxon>
        <taxon>Diptera</taxon>
        <taxon>Brachycera</taxon>
        <taxon>Muscomorpha</taxon>
        <taxon>Tephritoidea</taxon>
        <taxon>Tephritidae</taxon>
        <taxon>Zeugodacus</taxon>
        <taxon>Zeugodacus</taxon>
    </lineage>
</organism>
<dbReference type="GeneID" id="105218224"/>
<dbReference type="PANTHER" id="PTHR12336:SF0">
    <property type="entry name" value="ADULT CUTICLE PROTEIN 1-RELATED"/>
    <property type="match status" value="1"/>
</dbReference>